<keyword evidence="3" id="KW-1185">Reference proteome</keyword>
<evidence type="ECO:0000313" key="2">
    <source>
        <dbReference type="EMBL" id="TNY32169.1"/>
    </source>
</evidence>
<protein>
    <submittedName>
        <fullName evidence="2">Glycosyltransferase</fullName>
    </submittedName>
</protein>
<gene>
    <name evidence="2" type="ORF">FHY64_02400</name>
</gene>
<evidence type="ECO:0000313" key="3">
    <source>
        <dbReference type="Proteomes" id="UP000314011"/>
    </source>
</evidence>
<dbReference type="PANTHER" id="PTHR43685">
    <property type="entry name" value="GLYCOSYLTRANSFERASE"/>
    <property type="match status" value="1"/>
</dbReference>
<accession>A0A5C5GDU2</accession>
<evidence type="ECO:0000259" key="1">
    <source>
        <dbReference type="Pfam" id="PF00535"/>
    </source>
</evidence>
<proteinExistence type="predicted"/>
<dbReference type="InterPro" id="IPR050834">
    <property type="entry name" value="Glycosyltransf_2"/>
</dbReference>
<dbReference type="EMBL" id="VFFF01000001">
    <property type="protein sequence ID" value="TNY32169.1"/>
    <property type="molecule type" value="Genomic_DNA"/>
</dbReference>
<dbReference type="GO" id="GO:0016740">
    <property type="term" value="F:transferase activity"/>
    <property type="evidence" value="ECO:0007669"/>
    <property type="project" value="UniProtKB-KW"/>
</dbReference>
<dbReference type="OrthoDB" id="5291101at2"/>
<dbReference type="SUPFAM" id="SSF53448">
    <property type="entry name" value="Nucleotide-diphospho-sugar transferases"/>
    <property type="match status" value="1"/>
</dbReference>
<keyword evidence="2" id="KW-0808">Transferase</keyword>
<dbReference type="CDD" id="cd00761">
    <property type="entry name" value="Glyco_tranf_GTA_type"/>
    <property type="match status" value="1"/>
</dbReference>
<dbReference type="Proteomes" id="UP000314011">
    <property type="component" value="Unassembled WGS sequence"/>
</dbReference>
<feature type="domain" description="Glycosyltransferase 2-like" evidence="1">
    <location>
        <begin position="5"/>
        <end position="165"/>
    </location>
</feature>
<dbReference type="InterPro" id="IPR029044">
    <property type="entry name" value="Nucleotide-diphossugar_trans"/>
</dbReference>
<comment type="caution">
    <text evidence="2">The sequence shown here is derived from an EMBL/GenBank/DDBJ whole genome shotgun (WGS) entry which is preliminary data.</text>
</comment>
<name>A0A5C5GDU2_9RHOB</name>
<organism evidence="2 3">
    <name type="scientific">Pelagovum pacificum</name>
    <dbReference type="NCBI Taxonomy" id="2588711"/>
    <lineage>
        <taxon>Bacteria</taxon>
        <taxon>Pseudomonadati</taxon>
        <taxon>Pseudomonadota</taxon>
        <taxon>Alphaproteobacteria</taxon>
        <taxon>Rhodobacterales</taxon>
        <taxon>Paracoccaceae</taxon>
        <taxon>Pelagovum</taxon>
    </lineage>
</organism>
<reference evidence="2 3" key="1">
    <citation type="submission" date="2019-06" db="EMBL/GenBank/DDBJ databases">
        <title>Genome of new Rhodobacteraceae sp. SM1903.</title>
        <authorList>
            <person name="Ren X."/>
        </authorList>
    </citation>
    <scope>NUCLEOTIDE SEQUENCE [LARGE SCALE GENOMIC DNA]</scope>
    <source>
        <strain evidence="2 3">SM1903</strain>
    </source>
</reference>
<dbReference type="PANTHER" id="PTHR43685:SF2">
    <property type="entry name" value="GLYCOSYLTRANSFERASE 2-LIKE DOMAIN-CONTAINING PROTEIN"/>
    <property type="match status" value="1"/>
</dbReference>
<sequence>MPDISIIIPCYNAEATVLDTLESLKRQTVTDWEAIFVDDGSTDGTEVLLRHAAEVDPRVRIVRNPGKGPSDARNFGAMRLAEGQLIAFCDADDLWRAGKLAEVRDAFHDPATDAVYGRIGFFRDTPADATVFSTVPEGALTIDMLLGENPVCTMSNITLRRDVFRASGGFDRTMVHNEDLEWLIRLVGTGARVRGLPLLQTWYRTSLGGLSTDLAAMREGRARALRTAVRFGVTPSGRSHAIHHRYLARRALRLGAPGRTALGHAIAGLVRSPSGFFSPVRRGALTLAASTIASLLPRSLRRALFC</sequence>
<dbReference type="InterPro" id="IPR001173">
    <property type="entry name" value="Glyco_trans_2-like"/>
</dbReference>
<dbReference type="Gene3D" id="3.90.550.10">
    <property type="entry name" value="Spore Coat Polysaccharide Biosynthesis Protein SpsA, Chain A"/>
    <property type="match status" value="1"/>
</dbReference>
<dbReference type="AlphaFoldDB" id="A0A5C5GDU2"/>
<dbReference type="RefSeq" id="WP_140192848.1">
    <property type="nucleotide sequence ID" value="NZ_CP065915.1"/>
</dbReference>
<dbReference type="Pfam" id="PF00535">
    <property type="entry name" value="Glycos_transf_2"/>
    <property type="match status" value="1"/>
</dbReference>